<evidence type="ECO:0000256" key="2">
    <source>
        <dbReference type="ARBA" id="ARBA00022723"/>
    </source>
</evidence>
<keyword evidence="5" id="KW-0833">Ubl conjugation pathway</keyword>
<dbReference type="InterPro" id="IPR000571">
    <property type="entry name" value="Znf_CCCH"/>
</dbReference>
<evidence type="ECO:0000256" key="5">
    <source>
        <dbReference type="ARBA" id="ARBA00022786"/>
    </source>
</evidence>
<dbReference type="InterPro" id="IPR045072">
    <property type="entry name" value="MKRN-like"/>
</dbReference>
<dbReference type="Gene3D" id="3.30.1370.210">
    <property type="match status" value="1"/>
</dbReference>
<gene>
    <name evidence="12" type="ORF">R3P38DRAFT_3280086</name>
</gene>
<dbReference type="GO" id="GO:0003723">
    <property type="term" value="F:RNA binding"/>
    <property type="evidence" value="ECO:0007669"/>
    <property type="project" value="InterPro"/>
</dbReference>
<feature type="compositionally biased region" description="Polar residues" evidence="8">
    <location>
        <begin position="526"/>
        <end position="537"/>
    </location>
</feature>
<dbReference type="Pfam" id="PF14608">
    <property type="entry name" value="zf-CCCH_2"/>
    <property type="match status" value="4"/>
</dbReference>
<evidence type="ECO:0000259" key="9">
    <source>
        <dbReference type="PROSITE" id="PS50089"/>
    </source>
</evidence>
<evidence type="ECO:0000313" key="12">
    <source>
        <dbReference type="EMBL" id="KAK7012280.1"/>
    </source>
</evidence>
<dbReference type="Pfam" id="PF00642">
    <property type="entry name" value="zf-CCCH"/>
    <property type="match status" value="2"/>
</dbReference>
<comment type="caution">
    <text evidence="12">The sequence shown here is derived from an EMBL/GenBank/DDBJ whole genome shotgun (WGS) entry which is preliminary data.</text>
</comment>
<evidence type="ECO:0000259" key="11">
    <source>
        <dbReference type="PROSITE" id="PS51873"/>
    </source>
</evidence>
<feature type="region of interest" description="Disordered" evidence="8">
    <location>
        <begin position="681"/>
        <end position="710"/>
    </location>
</feature>
<feature type="zinc finger region" description="C3H1-type" evidence="7">
    <location>
        <begin position="614"/>
        <end position="641"/>
    </location>
</feature>
<feature type="compositionally biased region" description="Basic and acidic residues" evidence="8">
    <location>
        <begin position="552"/>
        <end position="563"/>
    </location>
</feature>
<feature type="zinc finger region" description="C3H1-type" evidence="7">
    <location>
        <begin position="387"/>
        <end position="414"/>
    </location>
</feature>
<dbReference type="Proteomes" id="UP001362999">
    <property type="component" value="Unassembled WGS sequence"/>
</dbReference>
<name>A0AAW0AGZ2_9AGAR</name>
<dbReference type="GO" id="GO:0061630">
    <property type="term" value="F:ubiquitin protein ligase activity"/>
    <property type="evidence" value="ECO:0007669"/>
    <property type="project" value="InterPro"/>
</dbReference>
<dbReference type="InterPro" id="IPR001841">
    <property type="entry name" value="Znf_RING"/>
</dbReference>
<feature type="zinc finger region" description="C3H1-type" evidence="7">
    <location>
        <begin position="585"/>
        <end position="612"/>
    </location>
</feature>
<evidence type="ECO:0000256" key="1">
    <source>
        <dbReference type="ARBA" id="ARBA00022679"/>
    </source>
</evidence>
<feature type="domain" description="C3H1-type" evidence="10">
    <location>
        <begin position="387"/>
        <end position="414"/>
    </location>
</feature>
<evidence type="ECO:0000256" key="6">
    <source>
        <dbReference type="ARBA" id="ARBA00022833"/>
    </source>
</evidence>
<dbReference type="Pfam" id="PF00076">
    <property type="entry name" value="RRM_1"/>
    <property type="match status" value="1"/>
</dbReference>
<feature type="domain" description="RING-type" evidence="9">
    <location>
        <begin position="1241"/>
        <end position="1282"/>
    </location>
</feature>
<accession>A0AAW0AGZ2</accession>
<dbReference type="SMART" id="SM00647">
    <property type="entry name" value="IBR"/>
    <property type="match status" value="1"/>
</dbReference>
<dbReference type="PROSITE" id="PS00518">
    <property type="entry name" value="ZF_RING_1"/>
    <property type="match status" value="1"/>
</dbReference>
<dbReference type="SMART" id="SM00360">
    <property type="entry name" value="RRM"/>
    <property type="match status" value="2"/>
</dbReference>
<feature type="domain" description="RING-type" evidence="11">
    <location>
        <begin position="1237"/>
        <end position="1385"/>
    </location>
</feature>
<evidence type="ECO:0000256" key="3">
    <source>
        <dbReference type="ARBA" id="ARBA00022737"/>
    </source>
</evidence>
<keyword evidence="2 7" id="KW-0479">Metal-binding</keyword>
<evidence type="ECO:0000256" key="7">
    <source>
        <dbReference type="PROSITE-ProRule" id="PRU00723"/>
    </source>
</evidence>
<dbReference type="SMART" id="SM00356">
    <property type="entry name" value="ZnF_C3H1"/>
    <property type="match status" value="8"/>
</dbReference>
<feature type="domain" description="C3H1-type" evidence="10">
    <location>
        <begin position="344"/>
        <end position="371"/>
    </location>
</feature>
<dbReference type="InterPro" id="IPR036855">
    <property type="entry name" value="Znf_CCCH_sf"/>
</dbReference>
<feature type="region of interest" description="Disordered" evidence="8">
    <location>
        <begin position="550"/>
        <end position="584"/>
    </location>
</feature>
<dbReference type="InterPro" id="IPR012677">
    <property type="entry name" value="Nucleotide-bd_a/b_plait_sf"/>
</dbReference>
<dbReference type="InterPro" id="IPR017907">
    <property type="entry name" value="Znf_RING_CS"/>
</dbReference>
<keyword evidence="6 7" id="KW-0862">Zinc</keyword>
<evidence type="ECO:0000256" key="8">
    <source>
        <dbReference type="SAM" id="MobiDB-lite"/>
    </source>
</evidence>
<feature type="domain" description="C3H1-type" evidence="10">
    <location>
        <begin position="93"/>
        <end position="120"/>
    </location>
</feature>
<dbReference type="SUPFAM" id="SSF57850">
    <property type="entry name" value="RING/U-box"/>
    <property type="match status" value="2"/>
</dbReference>
<dbReference type="PROSITE" id="PS50089">
    <property type="entry name" value="ZF_RING_2"/>
    <property type="match status" value="1"/>
</dbReference>
<feature type="compositionally biased region" description="Acidic residues" evidence="8">
    <location>
        <begin position="683"/>
        <end position="693"/>
    </location>
</feature>
<evidence type="ECO:0000313" key="13">
    <source>
        <dbReference type="Proteomes" id="UP001362999"/>
    </source>
</evidence>
<dbReference type="PANTHER" id="PTHR11224:SF10">
    <property type="entry name" value="IP09428P-RELATED"/>
    <property type="match status" value="1"/>
</dbReference>
<feature type="zinc finger region" description="C3H1-type" evidence="7">
    <location>
        <begin position="643"/>
        <end position="670"/>
    </location>
</feature>
<feature type="domain" description="C3H1-type" evidence="10">
    <location>
        <begin position="64"/>
        <end position="91"/>
    </location>
</feature>
<feature type="domain" description="C3H1-type" evidence="10">
    <location>
        <begin position="614"/>
        <end position="641"/>
    </location>
</feature>
<dbReference type="PROSITE" id="PS50103">
    <property type="entry name" value="ZF_C3H1"/>
    <property type="match status" value="7"/>
</dbReference>
<dbReference type="GO" id="GO:0008270">
    <property type="term" value="F:zinc ion binding"/>
    <property type="evidence" value="ECO:0007669"/>
    <property type="project" value="UniProtKB-KW"/>
</dbReference>
<dbReference type="PANTHER" id="PTHR11224">
    <property type="entry name" value="MAKORIN-RELATED"/>
    <property type="match status" value="1"/>
</dbReference>
<dbReference type="InterPro" id="IPR044066">
    <property type="entry name" value="TRIAD_supradom"/>
</dbReference>
<keyword evidence="4 7" id="KW-0863">Zinc-finger</keyword>
<dbReference type="PROSITE" id="PS51873">
    <property type="entry name" value="TRIAD"/>
    <property type="match status" value="1"/>
</dbReference>
<dbReference type="EMBL" id="JAWWNJ010000066">
    <property type="protein sequence ID" value="KAK7012280.1"/>
    <property type="molecule type" value="Genomic_DNA"/>
</dbReference>
<feature type="region of interest" description="Disordered" evidence="8">
    <location>
        <begin position="124"/>
        <end position="242"/>
    </location>
</feature>
<evidence type="ECO:0008006" key="14">
    <source>
        <dbReference type="Google" id="ProtNLM"/>
    </source>
</evidence>
<feature type="domain" description="C3H1-type" evidence="10">
    <location>
        <begin position="585"/>
        <end position="612"/>
    </location>
</feature>
<dbReference type="Gene3D" id="3.30.40.10">
    <property type="entry name" value="Zinc/RING finger domain, C3HC4 (zinc finger)"/>
    <property type="match status" value="1"/>
</dbReference>
<dbReference type="InterPro" id="IPR002867">
    <property type="entry name" value="IBR_dom"/>
</dbReference>
<dbReference type="SUPFAM" id="SSF54928">
    <property type="entry name" value="RNA-binding domain, RBD"/>
    <property type="match status" value="1"/>
</dbReference>
<protein>
    <recommendedName>
        <fullName evidence="14">RING-type E3 ubiquitin transferase</fullName>
    </recommendedName>
</protein>
<proteinExistence type="predicted"/>
<reference evidence="12 13" key="1">
    <citation type="journal article" date="2024" name="J Genomics">
        <title>Draft genome sequencing and assembly of Favolaschia claudopus CIRM-BRFM 2984 isolated from oak limbs.</title>
        <authorList>
            <person name="Navarro D."/>
            <person name="Drula E."/>
            <person name="Chaduli D."/>
            <person name="Cazenave R."/>
            <person name="Ahrendt S."/>
            <person name="Wang J."/>
            <person name="Lipzen A."/>
            <person name="Daum C."/>
            <person name="Barry K."/>
            <person name="Grigoriev I.V."/>
            <person name="Favel A."/>
            <person name="Rosso M.N."/>
            <person name="Martin F."/>
        </authorList>
    </citation>
    <scope>NUCLEOTIDE SEQUENCE [LARGE SCALE GENOMIC DNA]</scope>
    <source>
        <strain evidence="12 13">CIRM-BRFM 2984</strain>
    </source>
</reference>
<organism evidence="12 13">
    <name type="scientific">Favolaschia claudopus</name>
    <dbReference type="NCBI Taxonomy" id="2862362"/>
    <lineage>
        <taxon>Eukaryota</taxon>
        <taxon>Fungi</taxon>
        <taxon>Dikarya</taxon>
        <taxon>Basidiomycota</taxon>
        <taxon>Agaricomycotina</taxon>
        <taxon>Agaricomycetes</taxon>
        <taxon>Agaricomycetidae</taxon>
        <taxon>Agaricales</taxon>
        <taxon>Marasmiineae</taxon>
        <taxon>Mycenaceae</taxon>
        <taxon>Favolaschia</taxon>
    </lineage>
</organism>
<dbReference type="InterPro" id="IPR000504">
    <property type="entry name" value="RRM_dom"/>
</dbReference>
<evidence type="ECO:0000259" key="10">
    <source>
        <dbReference type="PROSITE" id="PS50103"/>
    </source>
</evidence>
<keyword evidence="13" id="KW-1185">Reference proteome</keyword>
<dbReference type="InterPro" id="IPR035979">
    <property type="entry name" value="RBD_domain_sf"/>
</dbReference>
<feature type="compositionally biased region" description="Low complexity" evidence="8">
    <location>
        <begin position="143"/>
        <end position="163"/>
    </location>
</feature>
<feature type="region of interest" description="Disordered" evidence="8">
    <location>
        <begin position="722"/>
        <end position="764"/>
    </location>
</feature>
<evidence type="ECO:0000256" key="4">
    <source>
        <dbReference type="ARBA" id="ARBA00022771"/>
    </source>
</evidence>
<feature type="domain" description="C3H1-type" evidence="10">
    <location>
        <begin position="643"/>
        <end position="670"/>
    </location>
</feature>
<dbReference type="CDD" id="cd00590">
    <property type="entry name" value="RRM_SF"/>
    <property type="match status" value="1"/>
</dbReference>
<feature type="region of interest" description="Disordered" evidence="8">
    <location>
        <begin position="523"/>
        <end position="542"/>
    </location>
</feature>
<keyword evidence="1" id="KW-0808">Transferase</keyword>
<feature type="compositionally biased region" description="Polar residues" evidence="8">
    <location>
        <begin position="444"/>
        <end position="454"/>
    </location>
</feature>
<feature type="zinc finger region" description="C3H1-type" evidence="7">
    <location>
        <begin position="64"/>
        <end position="91"/>
    </location>
</feature>
<feature type="region of interest" description="Disordered" evidence="8">
    <location>
        <begin position="412"/>
        <end position="487"/>
    </location>
</feature>
<dbReference type="InterPro" id="IPR013083">
    <property type="entry name" value="Znf_RING/FYVE/PHD"/>
</dbReference>
<feature type="zinc finger region" description="C3H1-type" evidence="7">
    <location>
        <begin position="344"/>
        <end position="371"/>
    </location>
</feature>
<dbReference type="GO" id="GO:0000209">
    <property type="term" value="P:protein polyubiquitination"/>
    <property type="evidence" value="ECO:0007669"/>
    <property type="project" value="InterPro"/>
</dbReference>
<sequence>MAYQPQHFPNVVYMPVLTCNGSGCTHSSACPVSHLVNAHPVSNGYDPVASGLPLSPISNPLSPSIEPVPCLFFARNRCSKGETCSFSHDVSKPDVNRPCKYFLQGSCRNRESCRFFHASVDAPSTAPATPDFTDNNQRGLEETSGLNVTTTSTTDSDGSVATADNGEPIPLSEPAFNLDDFDPSLATTTNPDEREPFEIPLPPSRDELSPANRIPDGADEVLSSSGARSVKQEESPPDLFPFSQNATSFEPCTFRMTGRCIRESCIVHHDGPVESVFSPIPSQHSPLLADLDDGGKGDWVQFSEAAITQAADHDSPVNYTGEPQTICNMGFDHSSVPSPPTPTPPPLGPCKYFALGNCRKNNDCPFVHDIRAQPRMPYRSDRMANTSSRPGVCRNHQAGRCWRGSNCRFRHDVERRSPSPRPVYTDIHKSSEEEGSGWLASTDPWGTSDWTTGNEAWGSGNVEPEKSSQLKPAYSEPEANDKSYLDGWSSDFEDASKGVVDGPSAVSINGAQKDAAAVDLPDHTASDTAPVTSQSSGGDDVPVTDWYEEVEQSEHAHKQRQDDWGAEPQPMGHANAETVPSNDSSVDGTVCLFFMKGICNQGEKCIYSHIEPDSSNIKLCHFFARGLCKSGDKCLYSHSQPDSSDVKLCHFFARGLCKNGDACSYFHDKSDSVPAETLTLQDESAEANQDEADSGWLQQTDPWGTDTNATDWATAGVEGWANAKSADDPDMEDSWAVPQTPRPQPFETETPAPSPEPERDFPPQPIYDCLVRFGSGAIPEELVTKFESSTLRLSGYPYGMSHDDLVQLASPYGVVKNTTFNVTPGGLQAHIEFENSIQAAAARANLNGLQIVNDEETVCIHAQLDCAGSVAGSVLELETARQLQLVWDAPSVSAWAFYATVGIAKHESDRLMGMTYGCRKITAQYWKPKPGQKDSFAVRLYGLPHDVKREALHEFCARSSSVSLNPPNYRDPPNSQILNSLGNFGHVESFRVLPIDASDLEVTAFVEFTKAEAAKTARLALKAMKHEFLGNTCIRAQSIVYTAYNCLACPPAAFNLVRDALEPLSTDISTVRHTTQPLQVHIFGRPSAVDVVERNKQSVQNLLFGREMPGVWDPCFDTSTGEEAFRRINNNLTFHVRPDRGRQVLRIWGNSSDAEKQITRLLKVVEAKRHSISLADACMPPLVRGELAEIQDTFGASKVLLDAHKQTLIVVGDDAKKAEVENRLETLVSCHSGSLPEPGDCSFCYGDILEPVQLSCGHVYCSECLVHVVRPVPGVAFTSPVCINQTENSRCLAPIPLPTILARLSDTDRTTLLESALLSFVRSDPNFQFCPAGCPVVYRSGDKGTVYTCSHCNLELCASCVNPMHAGSCTEQEITQSQLEPSEQI</sequence>
<dbReference type="Gene3D" id="4.10.1000.10">
    <property type="entry name" value="Zinc finger, CCCH-type"/>
    <property type="match status" value="3"/>
</dbReference>
<keyword evidence="3" id="KW-0677">Repeat</keyword>
<feature type="zinc finger region" description="C3H1-type" evidence="7">
    <location>
        <begin position="93"/>
        <end position="120"/>
    </location>
</feature>
<dbReference type="Gene3D" id="3.30.70.330">
    <property type="match status" value="1"/>
</dbReference>
<dbReference type="Pfam" id="PF01485">
    <property type="entry name" value="IBR"/>
    <property type="match status" value="1"/>
</dbReference>
<feature type="compositionally biased region" description="Polar residues" evidence="8">
    <location>
        <begin position="696"/>
        <end position="710"/>
    </location>
</feature>
<dbReference type="SUPFAM" id="SSF90229">
    <property type="entry name" value="CCCH zinc finger"/>
    <property type="match status" value="5"/>
</dbReference>
<dbReference type="SMART" id="SM00184">
    <property type="entry name" value="RING"/>
    <property type="match status" value="1"/>
</dbReference>